<dbReference type="EMBL" id="BOPO01000006">
    <property type="protein sequence ID" value="GIL25316.1"/>
    <property type="molecule type" value="Genomic_DNA"/>
</dbReference>
<evidence type="ECO:0000313" key="2">
    <source>
        <dbReference type="Proteomes" id="UP000614996"/>
    </source>
</evidence>
<accession>A0A8J4A5A4</accession>
<gene>
    <name evidence="1" type="ORF">NUM_05710</name>
</gene>
<reference evidence="2" key="1">
    <citation type="journal article" date="2021" name="Int. J. Syst. Evol. Microbiol.">
        <title>Actinocatenispora comari sp. nov., an endophytic actinomycete isolated from aerial parts of Comarum salesowianum.</title>
        <authorList>
            <person name="Oyunbileg N."/>
            <person name="Iizaka Y."/>
            <person name="Hamada M."/>
            <person name="Davaapurev B.O."/>
            <person name="Fukumoto A."/>
            <person name="Tsetseg B."/>
            <person name="Kato F."/>
            <person name="Tamura T."/>
            <person name="Batkhuu J."/>
            <person name="Anzai Y."/>
        </authorList>
    </citation>
    <scope>NUCLEOTIDE SEQUENCE [LARGE SCALE GENOMIC DNA]</scope>
    <source>
        <strain evidence="2">NUM-2625</strain>
    </source>
</reference>
<name>A0A8J4A5A4_9ACTN</name>
<organism evidence="1 2">
    <name type="scientific">Actinocatenispora comari</name>
    <dbReference type="NCBI Taxonomy" id="2807577"/>
    <lineage>
        <taxon>Bacteria</taxon>
        <taxon>Bacillati</taxon>
        <taxon>Actinomycetota</taxon>
        <taxon>Actinomycetes</taxon>
        <taxon>Micromonosporales</taxon>
        <taxon>Micromonosporaceae</taxon>
        <taxon>Actinocatenispora</taxon>
    </lineage>
</organism>
<protein>
    <submittedName>
        <fullName evidence="1">Uncharacterized protein</fullName>
    </submittedName>
</protein>
<sequence>MKVAERAARQAAQAAAQLDSFRLHDDTIKTLYWAADHAILPDSAHALLGLEVLGTLVKQTEDDSDYRGRRLVKATSEAVTAVAIPTFISVLTSAVKGGDGEGTLRIAAVEINAAKLLLAHEPNLDPALRTELEMVAGARVGTVVHVKVLHAARHLDPQVERVREHETARAAAPGLEIGLSL</sequence>
<comment type="caution">
    <text evidence="1">The sequence shown here is derived from an EMBL/GenBank/DDBJ whole genome shotgun (WGS) entry which is preliminary data.</text>
</comment>
<proteinExistence type="predicted"/>
<dbReference type="AlphaFoldDB" id="A0A8J4A5A4"/>
<keyword evidence="2" id="KW-1185">Reference proteome</keyword>
<dbReference type="Proteomes" id="UP000614996">
    <property type="component" value="Unassembled WGS sequence"/>
</dbReference>
<evidence type="ECO:0000313" key="1">
    <source>
        <dbReference type="EMBL" id="GIL25316.1"/>
    </source>
</evidence>